<dbReference type="InterPro" id="IPR009297">
    <property type="entry name" value="DUF952"/>
</dbReference>
<dbReference type="OrthoDB" id="9799937at2"/>
<dbReference type="Proteomes" id="UP000264120">
    <property type="component" value="Chromosome"/>
</dbReference>
<evidence type="ECO:0000313" key="1">
    <source>
        <dbReference type="EMBL" id="AXY23323.1"/>
    </source>
</evidence>
<keyword evidence="2" id="KW-1185">Reference proteome</keyword>
<dbReference type="SUPFAM" id="SSF56399">
    <property type="entry name" value="ADP-ribosylation"/>
    <property type="match status" value="1"/>
</dbReference>
<dbReference type="AlphaFoldDB" id="A0A347WEN0"/>
<reference evidence="1 2" key="1">
    <citation type="submission" date="2017-08" db="EMBL/GenBank/DDBJ databases">
        <title>Complete genome sequence of Gluconacetobacter saccharivorans CV1 isolated from Fermented Vinegar.</title>
        <authorList>
            <person name="Kim S.-Y."/>
        </authorList>
    </citation>
    <scope>NUCLEOTIDE SEQUENCE [LARGE SCALE GENOMIC DNA]</scope>
    <source>
        <strain evidence="1 2">CV1</strain>
    </source>
</reference>
<gene>
    <name evidence="1" type="ORF">CD178_02576</name>
</gene>
<dbReference type="RefSeq" id="WP_118963282.1">
    <property type="nucleotide sequence ID" value="NZ_CP023036.1"/>
</dbReference>
<dbReference type="Pfam" id="PF06108">
    <property type="entry name" value="DUF952"/>
    <property type="match status" value="1"/>
</dbReference>
<evidence type="ECO:0000313" key="2">
    <source>
        <dbReference type="Proteomes" id="UP000264120"/>
    </source>
</evidence>
<name>A0A347WEN0_9PROT</name>
<dbReference type="KEGG" id="ksc:CD178_02576"/>
<dbReference type="Gene3D" id="3.20.170.20">
    <property type="entry name" value="Protein of unknown function DUF952"/>
    <property type="match status" value="1"/>
</dbReference>
<dbReference type="PANTHER" id="PTHR34129:SF1">
    <property type="entry name" value="DUF952 DOMAIN-CONTAINING PROTEIN"/>
    <property type="match status" value="1"/>
</dbReference>
<dbReference type="PANTHER" id="PTHR34129">
    <property type="entry name" value="BLR1139 PROTEIN"/>
    <property type="match status" value="1"/>
</dbReference>
<sequence length="114" mass="12251">MADRIVYKILTSAEHEIFERTGSFSGSPADLADGFIHFSTGAQVPGTLDRHFSGQSDLMLLAVDCGLLDPAAMRWEPARGGQLFPHLYAVLPWGAVVAVCPVTRDANGQVQLPV</sequence>
<evidence type="ECO:0008006" key="3">
    <source>
        <dbReference type="Google" id="ProtNLM"/>
    </source>
</evidence>
<protein>
    <recommendedName>
        <fullName evidence="3">DUF952 domain-containing protein</fullName>
    </recommendedName>
</protein>
<dbReference type="EMBL" id="CP023036">
    <property type="protein sequence ID" value="AXY23323.1"/>
    <property type="molecule type" value="Genomic_DNA"/>
</dbReference>
<proteinExistence type="predicted"/>
<organism evidence="1 2">
    <name type="scientific">Komagataeibacter saccharivorans</name>
    <dbReference type="NCBI Taxonomy" id="265959"/>
    <lineage>
        <taxon>Bacteria</taxon>
        <taxon>Pseudomonadati</taxon>
        <taxon>Pseudomonadota</taxon>
        <taxon>Alphaproteobacteria</taxon>
        <taxon>Acetobacterales</taxon>
        <taxon>Acetobacteraceae</taxon>
        <taxon>Komagataeibacter</taxon>
    </lineage>
</organism>
<accession>A0A347WEN0</accession>